<dbReference type="Proteomes" id="UP000254925">
    <property type="component" value="Unassembled WGS sequence"/>
</dbReference>
<dbReference type="AlphaFoldDB" id="A0A370HH03"/>
<reference evidence="2 3" key="1">
    <citation type="submission" date="2018-07" db="EMBL/GenBank/DDBJ databases">
        <title>Genomic Encyclopedia of Type Strains, Phase IV (KMG-IV): sequencing the most valuable type-strain genomes for metagenomic binning, comparative biology and taxonomic classification.</title>
        <authorList>
            <person name="Goeker M."/>
        </authorList>
    </citation>
    <scope>NUCLEOTIDE SEQUENCE [LARGE SCALE GENOMIC DNA]</scope>
    <source>
        <strain evidence="2 3">DSM 14364</strain>
    </source>
</reference>
<sequence length="83" mass="9043">MKKLIACAILAVALPTVASAAEDVLPVLEEYNAMVRSGEIQQAMEEAQANKEAFARLKDQKRVQREATPAAYASGRGVRVRQD</sequence>
<evidence type="ECO:0000256" key="1">
    <source>
        <dbReference type="SAM" id="SignalP"/>
    </source>
</evidence>
<keyword evidence="3" id="KW-1185">Reference proteome</keyword>
<accession>A0A370HH03</accession>
<evidence type="ECO:0000313" key="2">
    <source>
        <dbReference type="EMBL" id="RDI57184.1"/>
    </source>
</evidence>
<proteinExistence type="predicted"/>
<protein>
    <submittedName>
        <fullName evidence="2">Uncharacterized protein</fullName>
    </submittedName>
</protein>
<dbReference type="RefSeq" id="WP_114771418.1">
    <property type="nucleotide sequence ID" value="NZ_QQBB01000007.1"/>
</dbReference>
<name>A0A370HH03_9HYPH</name>
<comment type="caution">
    <text evidence="2">The sequence shown here is derived from an EMBL/GenBank/DDBJ whole genome shotgun (WGS) entry which is preliminary data.</text>
</comment>
<evidence type="ECO:0000313" key="3">
    <source>
        <dbReference type="Proteomes" id="UP000254925"/>
    </source>
</evidence>
<organism evidence="2 3">
    <name type="scientific">Microvirga subterranea</name>
    <dbReference type="NCBI Taxonomy" id="186651"/>
    <lineage>
        <taxon>Bacteria</taxon>
        <taxon>Pseudomonadati</taxon>
        <taxon>Pseudomonadota</taxon>
        <taxon>Alphaproteobacteria</taxon>
        <taxon>Hyphomicrobiales</taxon>
        <taxon>Methylobacteriaceae</taxon>
        <taxon>Microvirga</taxon>
    </lineage>
</organism>
<feature type="chain" id="PRO_5016811249" evidence="1">
    <location>
        <begin position="21"/>
        <end position="83"/>
    </location>
</feature>
<feature type="signal peptide" evidence="1">
    <location>
        <begin position="1"/>
        <end position="20"/>
    </location>
</feature>
<dbReference type="EMBL" id="QQBB01000007">
    <property type="protein sequence ID" value="RDI57184.1"/>
    <property type="molecule type" value="Genomic_DNA"/>
</dbReference>
<keyword evidence="1" id="KW-0732">Signal</keyword>
<gene>
    <name evidence="2" type="ORF">DES45_107101</name>
</gene>